<dbReference type="GO" id="GO:0071973">
    <property type="term" value="P:bacterial-type flagellum-dependent cell motility"/>
    <property type="evidence" value="ECO:0007669"/>
    <property type="project" value="TreeGrafter"/>
</dbReference>
<dbReference type="GO" id="GO:0009421">
    <property type="term" value="C:bacterial-type flagellum filament cap"/>
    <property type="evidence" value="ECO:0007669"/>
    <property type="project" value="InterPro"/>
</dbReference>
<keyword evidence="4" id="KW-0175">Coiled coil</keyword>
<keyword evidence="10" id="KW-0282">Flagellum</keyword>
<keyword evidence="7" id="KW-0964">Secreted</keyword>
<comment type="function">
    <text evidence="7">Required for morphogenesis and for the elongation of the flagellar filament by facilitating polymerization of the flagellin monomers at the tip of growing filament. Forms a capping structure, which prevents flagellin subunits (transported through the central channel of the flagellum) from leaking out without polymerization at the distal end.</text>
</comment>
<evidence type="ECO:0000256" key="2">
    <source>
        <dbReference type="ARBA" id="ARBA00011255"/>
    </source>
</evidence>
<evidence type="ECO:0000256" key="3">
    <source>
        <dbReference type="ARBA" id="ARBA00016246"/>
    </source>
</evidence>
<gene>
    <name evidence="10" type="ORF">EZJ58_0287</name>
</gene>
<dbReference type="RefSeq" id="WP_243701387.1">
    <property type="nucleotide sequence ID" value="NZ_SJOI01000001.1"/>
</dbReference>
<dbReference type="GO" id="GO:0007155">
    <property type="term" value="P:cell adhesion"/>
    <property type="evidence" value="ECO:0007669"/>
    <property type="project" value="InterPro"/>
</dbReference>
<evidence type="ECO:0000259" key="9">
    <source>
        <dbReference type="Pfam" id="PF07195"/>
    </source>
</evidence>
<feature type="domain" description="Flagellar hook-associated protein 2 N-terminal" evidence="8">
    <location>
        <begin position="12"/>
        <end position="106"/>
    </location>
</feature>
<sequence length="490" mass="50093">MTAAISSLGVGSNLDLSSLLDSLQTDEEKRLDPITAKQTSYNAKLTAYGTLQSALEAFSTASAALADPTLYTQKVASTSDNFTTDVGSTAVSGSYSISIQQLASAQSLVTQNVASDTSTALGGTADSSGRTLSIQVGSGAAVNISLTDAQTSLSGLRDAINGANAGVTASIMQSGDSGYQLVVTSNATGVNSGITMSVSGDDTLNGILGYSGGNVDPATASVPATGMKETTQGQDALLTVNGVSVDRSSNTISDVPQGVTLTLNSVTTSTQNLVLRQSVTGSDKAIDDWMTAYNTLLTTFNSLDQYTAVAAGDDQSTTNGVLLGDSVLNSVKEQISNVLSTAQSSSTFKVLSQLGITVKDDYGNADNGTLSADETTLIKNLSDNPTAVSAFFVGDGKTTGLATQMVNIANTFTATNGVIDGATDSINSILTGLGKQYTQVQTSIDADIARYKTQFTQLDVLMSSLNQTSTFLTQQFDAMSGVSSSSSSSS</sequence>
<feature type="domain" description="Flagellar hook-associated protein 2 C-terminal" evidence="9">
    <location>
        <begin position="233"/>
        <end position="467"/>
    </location>
</feature>
<dbReference type="InterPro" id="IPR010809">
    <property type="entry name" value="FliD_C"/>
</dbReference>
<keyword evidence="5 7" id="KW-0975">Bacterial flagellum</keyword>
<evidence type="ECO:0000313" key="11">
    <source>
        <dbReference type="Proteomes" id="UP000294555"/>
    </source>
</evidence>
<dbReference type="AlphaFoldDB" id="A0A4R1N522"/>
<reference evidence="10 11" key="1">
    <citation type="submission" date="2019-02" db="EMBL/GenBank/DDBJ databases">
        <title>Investigation of anaerobic lignin degradation for improved lignocellulosic biofuels.</title>
        <authorList>
            <person name="Deangelis K."/>
        </authorList>
    </citation>
    <scope>NUCLEOTIDE SEQUENCE [LARGE SCALE GENOMIC DNA]</scope>
    <source>
        <strain evidence="10 11">159R</strain>
    </source>
</reference>
<evidence type="ECO:0000256" key="6">
    <source>
        <dbReference type="ARBA" id="ARBA00025175"/>
    </source>
</evidence>
<comment type="subunit">
    <text evidence="2 7">Homopentamer.</text>
</comment>
<dbReference type="InterPro" id="IPR003481">
    <property type="entry name" value="FliD_N"/>
</dbReference>
<comment type="function">
    <text evidence="6">Required for the morphogenesis and for the elongation of the flagellar filament by facilitating polymerization of the flagellin monomers at the tip of growing filament. Forms a capping structure, which prevents flagellin subunits (transported through the central channel of the flagellum) from leaking out without polymerization at the distal end.</text>
</comment>
<protein>
    <recommendedName>
        <fullName evidence="3 7">Flagellar hook-associated protein 2</fullName>
        <shortName evidence="7">HAP2</shortName>
    </recommendedName>
    <alternativeName>
        <fullName evidence="7">Flagellar cap protein</fullName>
    </alternativeName>
</protein>
<comment type="caution">
    <text evidence="10">The sequence shown here is derived from an EMBL/GenBank/DDBJ whole genome shotgun (WGS) entry which is preliminary data.</text>
</comment>
<evidence type="ECO:0000256" key="5">
    <source>
        <dbReference type="ARBA" id="ARBA00023143"/>
    </source>
</evidence>
<dbReference type="GO" id="GO:0005576">
    <property type="term" value="C:extracellular region"/>
    <property type="evidence" value="ECO:0007669"/>
    <property type="project" value="UniProtKB-SubCell"/>
</dbReference>
<dbReference type="PANTHER" id="PTHR30288:SF0">
    <property type="entry name" value="FLAGELLAR HOOK-ASSOCIATED PROTEIN 2"/>
    <property type="match status" value="1"/>
</dbReference>
<proteinExistence type="inferred from homology"/>
<dbReference type="InterPro" id="IPR040026">
    <property type="entry name" value="FliD"/>
</dbReference>
<evidence type="ECO:0000256" key="1">
    <source>
        <dbReference type="ARBA" id="ARBA00009764"/>
    </source>
</evidence>
<comment type="similarity">
    <text evidence="1 7">Belongs to the FliD family.</text>
</comment>
<keyword evidence="11" id="KW-1185">Reference proteome</keyword>
<dbReference type="Pfam" id="PF02465">
    <property type="entry name" value="FliD_N"/>
    <property type="match status" value="1"/>
</dbReference>
<evidence type="ECO:0000256" key="7">
    <source>
        <dbReference type="RuleBase" id="RU362066"/>
    </source>
</evidence>
<accession>A0A4R1N522</accession>
<dbReference type="Proteomes" id="UP000294555">
    <property type="component" value="Unassembled WGS sequence"/>
</dbReference>
<name>A0A4R1N522_9GAMM</name>
<dbReference type="EMBL" id="SJOI01000001">
    <property type="protein sequence ID" value="TCL02285.1"/>
    <property type="molecule type" value="Genomic_DNA"/>
</dbReference>
<comment type="subcellular location">
    <subcellularLocation>
        <location evidence="7">Secreted</location>
    </subcellularLocation>
    <subcellularLocation>
        <location evidence="7">Bacterial flagellum</location>
    </subcellularLocation>
</comment>
<evidence type="ECO:0000256" key="4">
    <source>
        <dbReference type="ARBA" id="ARBA00023054"/>
    </source>
</evidence>
<keyword evidence="10" id="KW-0966">Cell projection</keyword>
<keyword evidence="10" id="KW-0969">Cilium</keyword>
<organism evidence="10 11">
    <name type="scientific">Sodalis ligni</name>
    <dbReference type="NCBI Taxonomy" id="2697027"/>
    <lineage>
        <taxon>Bacteria</taxon>
        <taxon>Pseudomonadati</taxon>
        <taxon>Pseudomonadota</taxon>
        <taxon>Gammaproteobacteria</taxon>
        <taxon>Enterobacterales</taxon>
        <taxon>Bruguierivoracaceae</taxon>
        <taxon>Sodalis</taxon>
    </lineage>
</organism>
<dbReference type="PANTHER" id="PTHR30288">
    <property type="entry name" value="FLAGELLAR CAP/ASSEMBLY PROTEIN FLID"/>
    <property type="match status" value="1"/>
</dbReference>
<dbReference type="Pfam" id="PF07195">
    <property type="entry name" value="FliD_C"/>
    <property type="match status" value="1"/>
</dbReference>
<evidence type="ECO:0000313" key="10">
    <source>
        <dbReference type="EMBL" id="TCL02285.1"/>
    </source>
</evidence>
<dbReference type="NCBIfam" id="NF005955">
    <property type="entry name" value="PRK08032.1"/>
    <property type="match status" value="1"/>
</dbReference>
<dbReference type="GO" id="GO:0009424">
    <property type="term" value="C:bacterial-type flagellum hook"/>
    <property type="evidence" value="ECO:0007669"/>
    <property type="project" value="UniProtKB-UniRule"/>
</dbReference>
<evidence type="ECO:0000259" key="8">
    <source>
        <dbReference type="Pfam" id="PF02465"/>
    </source>
</evidence>